<evidence type="ECO:0000259" key="3">
    <source>
        <dbReference type="PROSITE" id="PS50828"/>
    </source>
</evidence>
<name>A0A9P3LD09_9APHY</name>
<dbReference type="GO" id="GO:0008270">
    <property type="term" value="F:zinc ion binding"/>
    <property type="evidence" value="ECO:0007669"/>
    <property type="project" value="UniProtKB-KW"/>
</dbReference>
<dbReference type="SUPFAM" id="SSF57667">
    <property type="entry name" value="beta-beta-alpha zinc fingers"/>
    <property type="match status" value="1"/>
</dbReference>
<dbReference type="PROSITE" id="PS50157">
    <property type="entry name" value="ZINC_FINGER_C2H2_2"/>
    <property type="match status" value="2"/>
</dbReference>
<dbReference type="InterPro" id="IPR036063">
    <property type="entry name" value="Smr_dom_sf"/>
</dbReference>
<dbReference type="Pfam" id="PF01713">
    <property type="entry name" value="Smr"/>
    <property type="match status" value="1"/>
</dbReference>
<dbReference type="PROSITE" id="PS50828">
    <property type="entry name" value="SMR"/>
    <property type="match status" value="1"/>
</dbReference>
<reference evidence="4 5" key="1">
    <citation type="submission" date="2021-08" db="EMBL/GenBank/DDBJ databases">
        <title>Draft Genome Sequence of Phanerochaete sordida strain YK-624.</title>
        <authorList>
            <person name="Mori T."/>
            <person name="Dohra H."/>
            <person name="Suzuki T."/>
            <person name="Kawagishi H."/>
            <person name="Hirai H."/>
        </authorList>
    </citation>
    <scope>NUCLEOTIDE SEQUENCE [LARGE SCALE GENOMIC DNA]</scope>
    <source>
        <strain evidence="4 5">YK-624</strain>
    </source>
</reference>
<evidence type="ECO:0000256" key="1">
    <source>
        <dbReference type="PROSITE-ProRule" id="PRU00042"/>
    </source>
</evidence>
<sequence>MKFFDTSISDSRISEIDLHGLSVQEAIEYTNDAIVEAIIRGDSELHIIVGKGLHSKGGVAKIRPAIEDLMDQYELVAVLDPYNVGVLLVRLDGGRKVSTSALSPPLRLTMPFYCQKCKKAFVTAGALASHKADSPMHCYCTQCDREFASWQARTAHYRDHAAHHYCDVCILHFADEDALDIHFEDEHLYCRVCNEFYDSQEDRDAEHDVQPHLYTRGLNTEVEYTDYARTHIPKAVHCPARGCDRAFALPGDLLQHLESGGCRGGVTRRAVDAAVVAYDRARVITNAARLTAGPSGALVPPQEPAAVWATVDAWNGSAFECCVCHRTFAALPRLNQHLASPAHAEELYRCPTAYGGCGAHFRTLSALVQHVEGAACGVARFKKAVHSVMDALTQDMRGLGI</sequence>
<dbReference type="Gene3D" id="3.30.1370.110">
    <property type="match status" value="1"/>
</dbReference>
<dbReference type="InterPro" id="IPR002625">
    <property type="entry name" value="Smr_dom"/>
</dbReference>
<dbReference type="InterPro" id="IPR036236">
    <property type="entry name" value="Znf_C2H2_sf"/>
</dbReference>
<evidence type="ECO:0000313" key="5">
    <source>
        <dbReference type="Proteomes" id="UP000703269"/>
    </source>
</evidence>
<dbReference type="PANTHER" id="PTHR47417">
    <property type="entry name" value="SMR DOMAIN-CONTAINING PROTEIN YPL199C"/>
    <property type="match status" value="1"/>
</dbReference>
<feature type="domain" description="C2H2-type" evidence="2">
    <location>
        <begin position="112"/>
        <end position="137"/>
    </location>
</feature>
<protein>
    <recommendedName>
        <fullName evidence="6">C2H2-type domain-containing protein</fullName>
    </recommendedName>
</protein>
<organism evidence="4 5">
    <name type="scientific">Phanerochaete sordida</name>
    <dbReference type="NCBI Taxonomy" id="48140"/>
    <lineage>
        <taxon>Eukaryota</taxon>
        <taxon>Fungi</taxon>
        <taxon>Dikarya</taxon>
        <taxon>Basidiomycota</taxon>
        <taxon>Agaricomycotina</taxon>
        <taxon>Agaricomycetes</taxon>
        <taxon>Polyporales</taxon>
        <taxon>Phanerochaetaceae</taxon>
        <taxon>Phanerochaete</taxon>
    </lineage>
</organism>
<evidence type="ECO:0000259" key="2">
    <source>
        <dbReference type="PROSITE" id="PS50157"/>
    </source>
</evidence>
<dbReference type="InterPro" id="IPR053020">
    <property type="entry name" value="Smr_domain_protein"/>
</dbReference>
<dbReference type="SMART" id="SM00355">
    <property type="entry name" value="ZnF_C2H2"/>
    <property type="match status" value="6"/>
</dbReference>
<dbReference type="PROSITE" id="PS00028">
    <property type="entry name" value="ZINC_FINGER_C2H2_1"/>
    <property type="match status" value="2"/>
</dbReference>
<comment type="caution">
    <text evidence="4">The sequence shown here is derived from an EMBL/GenBank/DDBJ whole genome shotgun (WGS) entry which is preliminary data.</text>
</comment>
<evidence type="ECO:0008006" key="6">
    <source>
        <dbReference type="Google" id="ProtNLM"/>
    </source>
</evidence>
<dbReference type="AlphaFoldDB" id="A0A9P3LD09"/>
<dbReference type="SUPFAM" id="SSF160443">
    <property type="entry name" value="SMR domain-like"/>
    <property type="match status" value="1"/>
</dbReference>
<feature type="domain" description="Smr" evidence="3">
    <location>
        <begin position="16"/>
        <end position="92"/>
    </location>
</feature>
<dbReference type="EMBL" id="BPQB01000015">
    <property type="protein sequence ID" value="GJE90114.1"/>
    <property type="molecule type" value="Genomic_DNA"/>
</dbReference>
<dbReference type="InterPro" id="IPR013087">
    <property type="entry name" value="Znf_C2H2_type"/>
</dbReference>
<proteinExistence type="predicted"/>
<accession>A0A9P3LD09</accession>
<evidence type="ECO:0000313" key="4">
    <source>
        <dbReference type="EMBL" id="GJE90114.1"/>
    </source>
</evidence>
<gene>
    <name evidence="4" type="ORF">PsYK624_062370</name>
</gene>
<keyword evidence="1" id="KW-0863">Zinc-finger</keyword>
<dbReference type="PANTHER" id="PTHR47417:SF1">
    <property type="entry name" value="SMR DOMAIN-CONTAINING PROTEIN YPL199C"/>
    <property type="match status" value="1"/>
</dbReference>
<dbReference type="SMART" id="SM00463">
    <property type="entry name" value="SMR"/>
    <property type="match status" value="1"/>
</dbReference>
<feature type="domain" description="C2H2-type" evidence="2">
    <location>
        <begin position="319"/>
        <end position="348"/>
    </location>
</feature>
<dbReference type="OrthoDB" id="6077919at2759"/>
<dbReference type="Proteomes" id="UP000703269">
    <property type="component" value="Unassembled WGS sequence"/>
</dbReference>
<keyword evidence="1" id="KW-0862">Zinc</keyword>
<keyword evidence="1" id="KW-0479">Metal-binding</keyword>
<keyword evidence="5" id="KW-1185">Reference proteome</keyword>
<dbReference type="Gene3D" id="3.30.160.60">
    <property type="entry name" value="Classic Zinc Finger"/>
    <property type="match status" value="1"/>
</dbReference>